<dbReference type="RefSeq" id="XP_065823703.1">
    <property type="nucleotide sequence ID" value="XM_065967631.1"/>
</dbReference>
<organism evidence="2 3">
    <name type="scientific">Kwoniella shandongensis</name>
    <dbReference type="NCBI Taxonomy" id="1734106"/>
    <lineage>
        <taxon>Eukaryota</taxon>
        <taxon>Fungi</taxon>
        <taxon>Dikarya</taxon>
        <taxon>Basidiomycota</taxon>
        <taxon>Agaricomycotina</taxon>
        <taxon>Tremellomycetes</taxon>
        <taxon>Tremellales</taxon>
        <taxon>Cryptococcaceae</taxon>
        <taxon>Kwoniella</taxon>
    </lineage>
</organism>
<dbReference type="EMBL" id="CP144059">
    <property type="protein sequence ID" value="WWD20808.1"/>
    <property type="molecule type" value="Genomic_DNA"/>
</dbReference>
<dbReference type="GeneID" id="43587428"/>
<dbReference type="KEGG" id="ksn:43587428"/>
<reference evidence="2" key="1">
    <citation type="submission" date="2017-08" db="EMBL/GenBank/DDBJ databases">
        <authorList>
            <person name="Cuomo C."/>
            <person name="Billmyre B."/>
            <person name="Heitman J."/>
        </authorList>
    </citation>
    <scope>NUCLEOTIDE SEQUENCE</scope>
    <source>
        <strain evidence="2">CBS 12478</strain>
    </source>
</reference>
<feature type="region of interest" description="Disordered" evidence="1">
    <location>
        <begin position="1"/>
        <end position="30"/>
    </location>
</feature>
<gene>
    <name evidence="2" type="ORF">CI109_105285</name>
</gene>
<proteinExistence type="predicted"/>
<keyword evidence="3" id="KW-1185">Reference proteome</keyword>
<dbReference type="AlphaFoldDB" id="A0AAJ8LLB3"/>
<dbReference type="Proteomes" id="UP000322225">
    <property type="component" value="Chromosome 9"/>
</dbReference>
<sequence length="262" mass="29435">MGRSKPRTNKRPPPKPRVQPTQSVLSAPLPDPIDSTFSAALSNWSANALGRLDHLPKLTQSQLTALTDAAAGVGEANFLANPSSIPPQSYNPNIPIDLPASLAALFEAKLTLDREKAKLLRMQQELKGQKEGKQIREEPLEPRGTVVALEEECTCGHHAHASSHDHAHGHGHGHDHDHDHGHQHQHGHEHEHAHDEYEYDHDYDPDHDHEYDDDEPPKRPLSEDPERLDETVRELFNWIKAVVWTIEQAAIVSGRRNWTQPK</sequence>
<name>A0AAJ8LLB3_9TREE</name>
<feature type="compositionally biased region" description="Basic and acidic residues" evidence="1">
    <location>
        <begin position="162"/>
        <end position="226"/>
    </location>
</feature>
<reference evidence="2" key="2">
    <citation type="submission" date="2024-01" db="EMBL/GenBank/DDBJ databases">
        <title>Comparative genomics of Cryptococcus and Kwoniella reveals pathogenesis evolution and contrasting modes of karyotype evolution via chromosome fusion or intercentromeric recombination.</title>
        <authorList>
            <person name="Coelho M.A."/>
            <person name="David-Palma M."/>
            <person name="Shea T."/>
            <person name="Bowers K."/>
            <person name="McGinley-Smith S."/>
            <person name="Mohammad A.W."/>
            <person name="Gnirke A."/>
            <person name="Yurkov A.M."/>
            <person name="Nowrousian M."/>
            <person name="Sun S."/>
            <person name="Cuomo C.A."/>
            <person name="Heitman J."/>
        </authorList>
    </citation>
    <scope>NUCLEOTIDE SEQUENCE</scope>
    <source>
        <strain evidence="2">CBS 12478</strain>
    </source>
</reference>
<protein>
    <submittedName>
        <fullName evidence="2">Uncharacterized protein</fullName>
    </submittedName>
</protein>
<accession>A0AAJ8LLB3</accession>
<evidence type="ECO:0000256" key="1">
    <source>
        <dbReference type="SAM" id="MobiDB-lite"/>
    </source>
</evidence>
<feature type="region of interest" description="Disordered" evidence="1">
    <location>
        <begin position="158"/>
        <end position="226"/>
    </location>
</feature>
<evidence type="ECO:0000313" key="2">
    <source>
        <dbReference type="EMBL" id="WWD20808.1"/>
    </source>
</evidence>
<feature type="compositionally biased region" description="Basic residues" evidence="1">
    <location>
        <begin position="1"/>
        <end position="14"/>
    </location>
</feature>
<evidence type="ECO:0000313" key="3">
    <source>
        <dbReference type="Proteomes" id="UP000322225"/>
    </source>
</evidence>